<accession>A0ABQ5R313</accession>
<evidence type="ECO:0000313" key="3">
    <source>
        <dbReference type="Proteomes" id="UP001144280"/>
    </source>
</evidence>
<dbReference type="PRINTS" id="PR01955">
    <property type="entry name" value="LANCFRANKIA"/>
</dbReference>
<organism evidence="2 3">
    <name type="scientific">Phytohabitans aurantiacus</name>
    <dbReference type="NCBI Taxonomy" id="3016789"/>
    <lineage>
        <taxon>Bacteria</taxon>
        <taxon>Bacillati</taxon>
        <taxon>Actinomycetota</taxon>
        <taxon>Actinomycetes</taxon>
        <taxon>Micromonosporales</taxon>
        <taxon>Micromonosporaceae</taxon>
    </lineage>
</organism>
<evidence type="ECO:0000256" key="1">
    <source>
        <dbReference type="SAM" id="MobiDB-lite"/>
    </source>
</evidence>
<reference evidence="2" key="1">
    <citation type="submission" date="2022-12" db="EMBL/GenBank/DDBJ databases">
        <title>New Phytohabitans aurantiacus sp. RD004123 nov., an actinomycete isolated from soil.</title>
        <authorList>
            <person name="Triningsih D.W."/>
            <person name="Harunari E."/>
            <person name="Igarashi Y."/>
        </authorList>
    </citation>
    <scope>NUCLEOTIDE SEQUENCE</scope>
    <source>
        <strain evidence="2">RD004123</strain>
    </source>
</reference>
<proteinExistence type="predicted"/>
<dbReference type="InterPro" id="IPR033889">
    <property type="entry name" value="LanC"/>
</dbReference>
<sequence length="300" mass="32111">MATSTRRRLQHAHARIDRGQLPALAEFDAIRGLTGLGAHLLRSDPHGDLLRAVLNYLVRLTEPITDRGESVPGWWTRQAPSGRHSESFPGGHGNNGMAHGVGGPLALLALAMVNGVKVAGQTKAIKRICAWLDRWRQGGKTRPWWPYWLTLTQLSTRTHALSGPSRPSWCYGTAGLARAQQLAALATGDTSQQRMAEHALLSAMTDPRQLAATTDLSLCHGYAGLMHILRCADADAITPQFAACVPWLLNSVLSGTTERLAASGGDVGLLEGAAGIALALHALRTDAPPPSGWDAFLLIR</sequence>
<evidence type="ECO:0008006" key="4">
    <source>
        <dbReference type="Google" id="ProtNLM"/>
    </source>
</evidence>
<dbReference type="CDD" id="cd04793">
    <property type="entry name" value="LanC"/>
    <property type="match status" value="1"/>
</dbReference>
<dbReference type="Proteomes" id="UP001144280">
    <property type="component" value="Unassembled WGS sequence"/>
</dbReference>
<dbReference type="SUPFAM" id="SSF158745">
    <property type="entry name" value="LanC-like"/>
    <property type="match status" value="1"/>
</dbReference>
<keyword evidence="3" id="KW-1185">Reference proteome</keyword>
<feature type="region of interest" description="Disordered" evidence="1">
    <location>
        <begin position="71"/>
        <end position="95"/>
    </location>
</feature>
<dbReference type="InterPro" id="IPR007822">
    <property type="entry name" value="LANC-like"/>
</dbReference>
<comment type="caution">
    <text evidence="2">The sequence shown here is derived from an EMBL/GenBank/DDBJ whole genome shotgun (WGS) entry which is preliminary data.</text>
</comment>
<gene>
    <name evidence="2" type="ORF">Pa4123_62140</name>
</gene>
<name>A0ABQ5R313_9ACTN</name>
<dbReference type="Gene3D" id="1.50.10.20">
    <property type="match status" value="1"/>
</dbReference>
<evidence type="ECO:0000313" key="2">
    <source>
        <dbReference type="EMBL" id="GLI00938.1"/>
    </source>
</evidence>
<dbReference type="EMBL" id="BSDI01000038">
    <property type="protein sequence ID" value="GLI00938.1"/>
    <property type="molecule type" value="Genomic_DNA"/>
</dbReference>
<dbReference type="Pfam" id="PF05147">
    <property type="entry name" value="LANC_like"/>
    <property type="match status" value="1"/>
</dbReference>
<dbReference type="SMART" id="SM01260">
    <property type="entry name" value="LANC_like"/>
    <property type="match status" value="1"/>
</dbReference>
<dbReference type="PRINTS" id="PR01950">
    <property type="entry name" value="LANCSUPER"/>
</dbReference>
<protein>
    <recommendedName>
        <fullName evidence="4">Lanthionine synthetase</fullName>
    </recommendedName>
</protein>